<feature type="transmembrane region" description="Helical" evidence="1">
    <location>
        <begin position="12"/>
        <end position="31"/>
    </location>
</feature>
<dbReference type="AlphaFoldDB" id="A0A495P2R4"/>
<gene>
    <name evidence="2" type="ORF">BC962_2623</name>
</gene>
<protein>
    <submittedName>
        <fullName evidence="2">Uncharacterized protein</fullName>
    </submittedName>
</protein>
<evidence type="ECO:0000313" key="2">
    <source>
        <dbReference type="EMBL" id="RKS44951.1"/>
    </source>
</evidence>
<organism evidence="2 3">
    <name type="scientific">Gillisia mitskevichiae</name>
    <dbReference type="NCBI Taxonomy" id="270921"/>
    <lineage>
        <taxon>Bacteria</taxon>
        <taxon>Pseudomonadati</taxon>
        <taxon>Bacteroidota</taxon>
        <taxon>Flavobacteriia</taxon>
        <taxon>Flavobacteriales</taxon>
        <taxon>Flavobacteriaceae</taxon>
        <taxon>Gillisia</taxon>
    </lineage>
</organism>
<proteinExistence type="predicted"/>
<keyword evidence="3" id="KW-1185">Reference proteome</keyword>
<dbReference type="Proteomes" id="UP000276282">
    <property type="component" value="Unassembled WGS sequence"/>
</dbReference>
<comment type="caution">
    <text evidence="2">The sequence shown here is derived from an EMBL/GenBank/DDBJ whole genome shotgun (WGS) entry which is preliminary data.</text>
</comment>
<keyword evidence="1" id="KW-0812">Transmembrane</keyword>
<sequence length="49" mass="5612">MVSYWVNNEVDHLNFFFYIDIITIFGSLKIAHKISVGGKISLSIILLQL</sequence>
<evidence type="ECO:0000313" key="3">
    <source>
        <dbReference type="Proteomes" id="UP000276282"/>
    </source>
</evidence>
<evidence type="ECO:0000256" key="1">
    <source>
        <dbReference type="SAM" id="Phobius"/>
    </source>
</evidence>
<reference evidence="2 3" key="1">
    <citation type="submission" date="2018-10" db="EMBL/GenBank/DDBJ databases">
        <title>Genomic Encyclopedia of Archaeal and Bacterial Type Strains, Phase II (KMG-II): from individual species to whole genera.</title>
        <authorList>
            <person name="Goeker M."/>
        </authorList>
    </citation>
    <scope>NUCLEOTIDE SEQUENCE [LARGE SCALE GENOMIC DNA]</scope>
    <source>
        <strain evidence="2 3">DSM 19839</strain>
    </source>
</reference>
<name>A0A495P2R4_9FLAO</name>
<dbReference type="EMBL" id="RBLG01000004">
    <property type="protein sequence ID" value="RKS44951.1"/>
    <property type="molecule type" value="Genomic_DNA"/>
</dbReference>
<accession>A0A495P2R4</accession>
<keyword evidence="1" id="KW-0472">Membrane</keyword>
<keyword evidence="1" id="KW-1133">Transmembrane helix</keyword>